<evidence type="ECO:0000313" key="2">
    <source>
        <dbReference type="Proteomes" id="UP000521872"/>
    </source>
</evidence>
<accession>A0A8H4QMC4</accession>
<evidence type="ECO:0000313" key="1">
    <source>
        <dbReference type="EMBL" id="KAF4612937.1"/>
    </source>
</evidence>
<dbReference type="Proteomes" id="UP000521872">
    <property type="component" value="Unassembled WGS sequence"/>
</dbReference>
<dbReference type="AlphaFoldDB" id="A0A8H4QMC4"/>
<name>A0A8H4QMC4_9AGAR</name>
<sequence>MNHPYSGTASYMYANEYMVREEPPVGQAYYNRRPQWTPTVPPVAFDTNIKSRKSRFRSVPDLRSSFALDRHKKFSTSMLRVNQEPQARSLPEYNYESMRVRFDTPDPYVMALKREVKTMKRRLGRFRRKIADVFARRWIAATRQGLEMGGQ</sequence>
<reference evidence="1 2" key="1">
    <citation type="submission" date="2019-12" db="EMBL/GenBank/DDBJ databases">
        <authorList>
            <person name="Floudas D."/>
            <person name="Bentzer J."/>
            <person name="Ahren D."/>
            <person name="Johansson T."/>
            <person name="Persson P."/>
            <person name="Tunlid A."/>
        </authorList>
    </citation>
    <scope>NUCLEOTIDE SEQUENCE [LARGE SCALE GENOMIC DNA]</scope>
    <source>
        <strain evidence="1 2">CBS 102.39</strain>
    </source>
</reference>
<keyword evidence="2" id="KW-1185">Reference proteome</keyword>
<organism evidence="1 2">
    <name type="scientific">Agrocybe pediades</name>
    <dbReference type="NCBI Taxonomy" id="84607"/>
    <lineage>
        <taxon>Eukaryota</taxon>
        <taxon>Fungi</taxon>
        <taxon>Dikarya</taxon>
        <taxon>Basidiomycota</taxon>
        <taxon>Agaricomycotina</taxon>
        <taxon>Agaricomycetes</taxon>
        <taxon>Agaricomycetidae</taxon>
        <taxon>Agaricales</taxon>
        <taxon>Agaricineae</taxon>
        <taxon>Strophariaceae</taxon>
        <taxon>Agrocybe</taxon>
    </lineage>
</organism>
<protein>
    <submittedName>
        <fullName evidence="1">Uncharacterized protein</fullName>
    </submittedName>
</protein>
<dbReference type="EMBL" id="JAACJL010000046">
    <property type="protein sequence ID" value="KAF4612937.1"/>
    <property type="molecule type" value="Genomic_DNA"/>
</dbReference>
<gene>
    <name evidence="1" type="ORF">D9613_010824</name>
</gene>
<comment type="caution">
    <text evidence="1">The sequence shown here is derived from an EMBL/GenBank/DDBJ whole genome shotgun (WGS) entry which is preliminary data.</text>
</comment>
<proteinExistence type="predicted"/>